<proteinExistence type="predicted"/>
<evidence type="ECO:0000256" key="2">
    <source>
        <dbReference type="ARBA" id="ARBA00022695"/>
    </source>
</evidence>
<dbReference type="CDD" id="cd09274">
    <property type="entry name" value="RNase_HI_RT_Ty3"/>
    <property type="match status" value="1"/>
</dbReference>
<evidence type="ECO:0000256" key="6">
    <source>
        <dbReference type="ARBA" id="ARBA00022918"/>
    </source>
</evidence>
<evidence type="ECO:0000256" key="7">
    <source>
        <dbReference type="SAM" id="MobiDB-lite"/>
    </source>
</evidence>
<feature type="region of interest" description="Disordered" evidence="7">
    <location>
        <begin position="109"/>
        <end position="166"/>
    </location>
</feature>
<dbReference type="GO" id="GO:0016787">
    <property type="term" value="F:hydrolase activity"/>
    <property type="evidence" value="ECO:0007669"/>
    <property type="project" value="UniProtKB-KW"/>
</dbReference>
<dbReference type="InterPro" id="IPR043502">
    <property type="entry name" value="DNA/RNA_pol_sf"/>
</dbReference>
<dbReference type="FunFam" id="3.10.20.370:FF:000001">
    <property type="entry name" value="Retrovirus-related Pol polyprotein from transposon 17.6-like protein"/>
    <property type="match status" value="1"/>
</dbReference>
<keyword evidence="1" id="KW-0808">Transferase</keyword>
<name>A0A6L2M8R0_TANCI</name>
<evidence type="ECO:0000256" key="1">
    <source>
        <dbReference type="ARBA" id="ARBA00022679"/>
    </source>
</evidence>
<dbReference type="InterPro" id="IPR041373">
    <property type="entry name" value="RT_RNaseH"/>
</dbReference>
<evidence type="ECO:0000256" key="4">
    <source>
        <dbReference type="ARBA" id="ARBA00022759"/>
    </source>
</evidence>
<dbReference type="Gene3D" id="3.10.10.10">
    <property type="entry name" value="HIV Type 1 Reverse Transcriptase, subunit A, domain 1"/>
    <property type="match status" value="1"/>
</dbReference>
<evidence type="ECO:0000256" key="5">
    <source>
        <dbReference type="ARBA" id="ARBA00022801"/>
    </source>
</evidence>
<evidence type="ECO:0000256" key="3">
    <source>
        <dbReference type="ARBA" id="ARBA00022722"/>
    </source>
</evidence>
<keyword evidence="2" id="KW-0548">Nucleotidyltransferase</keyword>
<dbReference type="Pfam" id="PF17917">
    <property type="entry name" value="RT_RNaseH"/>
    <property type="match status" value="1"/>
</dbReference>
<dbReference type="EMBL" id="BKCJ010006107">
    <property type="protein sequence ID" value="GEU70413.1"/>
    <property type="molecule type" value="Genomic_DNA"/>
</dbReference>
<dbReference type="GO" id="GO:0003964">
    <property type="term" value="F:RNA-directed DNA polymerase activity"/>
    <property type="evidence" value="ECO:0007669"/>
    <property type="project" value="UniProtKB-KW"/>
</dbReference>
<organism evidence="9">
    <name type="scientific">Tanacetum cinerariifolium</name>
    <name type="common">Dalmatian daisy</name>
    <name type="synonym">Chrysanthemum cinerariifolium</name>
    <dbReference type="NCBI Taxonomy" id="118510"/>
    <lineage>
        <taxon>Eukaryota</taxon>
        <taxon>Viridiplantae</taxon>
        <taxon>Streptophyta</taxon>
        <taxon>Embryophyta</taxon>
        <taxon>Tracheophyta</taxon>
        <taxon>Spermatophyta</taxon>
        <taxon>Magnoliopsida</taxon>
        <taxon>eudicotyledons</taxon>
        <taxon>Gunneridae</taxon>
        <taxon>Pentapetalae</taxon>
        <taxon>asterids</taxon>
        <taxon>campanulids</taxon>
        <taxon>Asterales</taxon>
        <taxon>Asteraceae</taxon>
        <taxon>Asteroideae</taxon>
        <taxon>Anthemideae</taxon>
        <taxon>Anthemidinae</taxon>
        <taxon>Tanacetum</taxon>
    </lineage>
</organism>
<keyword evidence="6 9" id="KW-0695">RNA-directed DNA polymerase</keyword>
<reference evidence="9" key="1">
    <citation type="journal article" date="2019" name="Sci. Rep.">
        <title>Draft genome of Tanacetum cinerariifolium, the natural source of mosquito coil.</title>
        <authorList>
            <person name="Yamashiro T."/>
            <person name="Shiraishi A."/>
            <person name="Satake H."/>
            <person name="Nakayama K."/>
        </authorList>
    </citation>
    <scope>NUCLEOTIDE SEQUENCE</scope>
</reference>
<comment type="caution">
    <text evidence="9">The sequence shown here is derived from an EMBL/GenBank/DDBJ whole genome shotgun (WGS) entry which is preliminary data.</text>
</comment>
<keyword evidence="3" id="KW-0540">Nuclease</keyword>
<dbReference type="Gene3D" id="3.10.20.370">
    <property type="match status" value="1"/>
</dbReference>
<evidence type="ECO:0000259" key="8">
    <source>
        <dbReference type="Pfam" id="PF17917"/>
    </source>
</evidence>
<keyword evidence="4" id="KW-0255">Endonuclease</keyword>
<protein>
    <submittedName>
        <fullName evidence="9">Reverse transcriptase domain-containing protein</fullName>
    </submittedName>
</protein>
<dbReference type="AlphaFoldDB" id="A0A6L2M8R0"/>
<feature type="domain" description="Reverse transcriptase RNase H-like" evidence="8">
    <location>
        <begin position="842"/>
        <end position="945"/>
    </location>
</feature>
<sequence length="1020" mass="116758">MANLTFADIHNMVAFLSKSDASASFDQIVEFLNGYVIQYALMVNLTIYVSCIKQLWATVLIKKANDVVNMVRNMDSPSKFLMYLRFLQVIINAQVDDLSSHNNQYISSTLTQKEEDDVEVPAAPSLSSPIMKPSPPPQEPITTPSQAQPAPPSSPLQEQPTTTSESSMTLLNTLMETCGRKDDDNVAIKEASAAEPTVFDDEEVTMTIDQTLIKIKVEKARLLDEQMAKRLYDEEVEQAAVKEKKYQSLKRKPIFIAQVRKNMIIYLKNMARYKMEHFKGMTYNRVRPIFEREYNKVQTLFKPDKDEEPTKKRVAEETLLQESFKKLKAVEVSGSESTQDTLTVDPKEMSKEDVKNMLEIVPVSEFNVKTLQVKYPLIDYEIHFEGSRLYWKIIRVGGITQAYQSFEDMLKYFDREDLYALWRLVKDKFSSAVPTINKEKALWVELKRLFEPDADDVIWKLQREILSLVKWSHDPDAEYKIDALRQNDSAAEELKKLLQVVNIVSTISIDKANDQREKSFQIFKDFNFNISFADALILMPKFGPSIKSLLTNKDKLYELARTPLNEHCSAVLLKKFLEKLGDLGKFLIPCDFLRMAECLALANLGTSINLMPFNPTPYYDPIISTTSLTLTPFGNSDFLLEEVDAFLALEDDPTSPEVYQSYVDTEGEILFLEAFLNDNPSLPPLNQGNYMPEVRKELKICEAKSNKSSIDEPPEVKLKDLPPHLEYVFLEGDDKLPVIIAKDLSVEEKTTFITEDFEPAVQHQRRVNPKIHDVIKQEVLKLLDVGLIYPISDSPWVIPVYCIPKKGGFIVVENEENELILTRLVMGWRVCIDYPSILIAPDWDMPFELMCNAGDFAIGAVLGQRQEKHFRPIHYASKTMIEAKSNYTTTEKEMLAVVYAFEKFRSYLIMNKSIVYTDHSTLKYFFAKKDSKERLLRSVLLLQEFTFKVIDTKGAENLAANHLSRLENPHQNVLDPKEINESFPFETLNMVSNRGNSSTPWFADFANYHAGNFVVKGMSS</sequence>
<dbReference type="SUPFAM" id="SSF56672">
    <property type="entry name" value="DNA/RNA polymerases"/>
    <property type="match status" value="1"/>
</dbReference>
<dbReference type="InterPro" id="IPR050951">
    <property type="entry name" value="Retrovirus_Pol_polyprotein"/>
</dbReference>
<evidence type="ECO:0000313" key="9">
    <source>
        <dbReference type="EMBL" id="GEU70413.1"/>
    </source>
</evidence>
<accession>A0A6L2M8R0</accession>
<dbReference type="PANTHER" id="PTHR37984:SF5">
    <property type="entry name" value="PROTEIN NYNRIN-LIKE"/>
    <property type="match status" value="1"/>
</dbReference>
<dbReference type="PANTHER" id="PTHR37984">
    <property type="entry name" value="PROTEIN CBG26694"/>
    <property type="match status" value="1"/>
</dbReference>
<keyword evidence="5" id="KW-0378">Hydrolase</keyword>
<gene>
    <name evidence="9" type="ORF">Tci_042391</name>
</gene>
<dbReference type="GO" id="GO:0004519">
    <property type="term" value="F:endonuclease activity"/>
    <property type="evidence" value="ECO:0007669"/>
    <property type="project" value="UniProtKB-KW"/>
</dbReference>